<name>A0A7I4AWX0_PHYPA</name>
<organism evidence="3 4">
    <name type="scientific">Physcomitrium patens</name>
    <name type="common">Spreading-leaved earth moss</name>
    <name type="synonym">Physcomitrella patens</name>
    <dbReference type="NCBI Taxonomy" id="3218"/>
    <lineage>
        <taxon>Eukaryota</taxon>
        <taxon>Viridiplantae</taxon>
        <taxon>Streptophyta</taxon>
        <taxon>Embryophyta</taxon>
        <taxon>Bryophyta</taxon>
        <taxon>Bryophytina</taxon>
        <taxon>Bryopsida</taxon>
        <taxon>Funariidae</taxon>
        <taxon>Funariales</taxon>
        <taxon>Funariaceae</taxon>
        <taxon>Physcomitrium</taxon>
    </lineage>
</organism>
<dbReference type="GeneID" id="112291241"/>
<feature type="compositionally biased region" description="Polar residues" evidence="2">
    <location>
        <begin position="27"/>
        <end position="52"/>
    </location>
</feature>
<dbReference type="RefSeq" id="XP_024394156.1">
    <property type="nucleotide sequence ID" value="XM_024538388.2"/>
</dbReference>
<dbReference type="Gene3D" id="1.25.40.10">
    <property type="entry name" value="Tetratricopeptide repeat domain"/>
    <property type="match status" value="1"/>
</dbReference>
<dbReference type="PANTHER" id="PTHR21581">
    <property type="entry name" value="D-ALANYL-D-ALANINE CARBOXYPEPTIDASE"/>
    <property type="match status" value="1"/>
</dbReference>
<feature type="region of interest" description="Disordered" evidence="2">
    <location>
        <begin position="137"/>
        <end position="164"/>
    </location>
</feature>
<dbReference type="RefSeq" id="XP_073394751.1">
    <property type="nucleotide sequence ID" value="XM_073538650.1"/>
</dbReference>
<dbReference type="SUPFAM" id="SSF48452">
    <property type="entry name" value="TPR-like"/>
    <property type="match status" value="1"/>
</dbReference>
<evidence type="ECO:0000256" key="1">
    <source>
        <dbReference type="PROSITE-ProRule" id="PRU00339"/>
    </source>
</evidence>
<evidence type="ECO:0000313" key="3">
    <source>
        <dbReference type="EnsemblPlants" id="Pp3c14_5890V3.2"/>
    </source>
</evidence>
<dbReference type="EMBL" id="ABEU02000014">
    <property type="status" value="NOT_ANNOTATED_CDS"/>
    <property type="molecule type" value="Genomic_DNA"/>
</dbReference>
<reference evidence="3" key="3">
    <citation type="submission" date="2020-12" db="UniProtKB">
        <authorList>
            <consortium name="EnsemblPlants"/>
        </authorList>
    </citation>
    <scope>IDENTIFICATION</scope>
</reference>
<dbReference type="EnsemblPlants" id="Pp3c14_5890V3.1">
    <property type="protein sequence ID" value="Pp3c14_5890V3.1"/>
    <property type="gene ID" value="Pp3c14_5890"/>
</dbReference>
<dbReference type="AlphaFoldDB" id="A0A7I4AWX0"/>
<dbReference type="Proteomes" id="UP000006727">
    <property type="component" value="Chromosome 14"/>
</dbReference>
<gene>
    <name evidence="3" type="primary">LOC112291241</name>
</gene>
<dbReference type="InterPro" id="IPR011990">
    <property type="entry name" value="TPR-like_helical_dom_sf"/>
</dbReference>
<dbReference type="Gramene" id="Pp3c14_5890V3.1">
    <property type="protein sequence ID" value="Pp3c14_5890V3.1"/>
    <property type="gene ID" value="Pp3c14_5890"/>
</dbReference>
<dbReference type="RefSeq" id="XP_073394752.1">
    <property type="nucleotide sequence ID" value="XM_073538651.1"/>
</dbReference>
<reference evidence="3 4" key="2">
    <citation type="journal article" date="2018" name="Plant J.">
        <title>The Physcomitrella patens chromosome-scale assembly reveals moss genome structure and evolution.</title>
        <authorList>
            <person name="Lang D."/>
            <person name="Ullrich K.K."/>
            <person name="Murat F."/>
            <person name="Fuchs J."/>
            <person name="Jenkins J."/>
            <person name="Haas F.B."/>
            <person name="Piednoel M."/>
            <person name="Gundlach H."/>
            <person name="Van Bel M."/>
            <person name="Meyberg R."/>
            <person name="Vives C."/>
            <person name="Morata J."/>
            <person name="Symeonidi A."/>
            <person name="Hiss M."/>
            <person name="Muchero W."/>
            <person name="Kamisugi Y."/>
            <person name="Saleh O."/>
            <person name="Blanc G."/>
            <person name="Decker E.L."/>
            <person name="van Gessel N."/>
            <person name="Grimwood J."/>
            <person name="Hayes R.D."/>
            <person name="Graham S.W."/>
            <person name="Gunter L.E."/>
            <person name="McDaniel S.F."/>
            <person name="Hoernstein S.N.W."/>
            <person name="Larsson A."/>
            <person name="Li F.W."/>
            <person name="Perroud P.F."/>
            <person name="Phillips J."/>
            <person name="Ranjan P."/>
            <person name="Rokshar D.S."/>
            <person name="Rothfels C.J."/>
            <person name="Schneider L."/>
            <person name="Shu S."/>
            <person name="Stevenson D.W."/>
            <person name="Thummler F."/>
            <person name="Tillich M."/>
            <person name="Villarreal Aguilar J.C."/>
            <person name="Widiez T."/>
            <person name="Wong G.K."/>
            <person name="Wymore A."/>
            <person name="Zhang Y."/>
            <person name="Zimmer A.D."/>
            <person name="Quatrano R.S."/>
            <person name="Mayer K.F.X."/>
            <person name="Goodstein D."/>
            <person name="Casacuberta J.M."/>
            <person name="Vandepoele K."/>
            <person name="Reski R."/>
            <person name="Cuming A.C."/>
            <person name="Tuskan G.A."/>
            <person name="Maumus F."/>
            <person name="Salse J."/>
            <person name="Schmutz J."/>
            <person name="Rensing S.A."/>
        </authorList>
    </citation>
    <scope>NUCLEOTIDE SEQUENCE [LARGE SCALE GENOMIC DNA]</scope>
    <source>
        <strain evidence="3 4">cv. Gransden 2004</strain>
    </source>
</reference>
<feature type="repeat" description="TPR" evidence="1">
    <location>
        <begin position="463"/>
        <end position="496"/>
    </location>
</feature>
<dbReference type="RefSeq" id="XP_024394155.1">
    <property type="nucleotide sequence ID" value="XM_024538387.2"/>
</dbReference>
<keyword evidence="1" id="KW-0802">TPR repeat</keyword>
<dbReference type="EnsemblPlants" id="Pp3c14_5890V3.2">
    <property type="protein sequence ID" value="Pp3c14_5890V3.2"/>
    <property type="gene ID" value="Pp3c14_5890"/>
</dbReference>
<evidence type="ECO:0000256" key="2">
    <source>
        <dbReference type="SAM" id="MobiDB-lite"/>
    </source>
</evidence>
<feature type="region of interest" description="Disordered" evidence="2">
    <location>
        <begin position="27"/>
        <end position="125"/>
    </location>
</feature>
<protein>
    <submittedName>
        <fullName evidence="3">Uncharacterized protein</fullName>
    </submittedName>
</protein>
<dbReference type="OrthoDB" id="428342at2759"/>
<dbReference type="RefSeq" id="XP_024394153.1">
    <property type="nucleotide sequence ID" value="XM_024538385.2"/>
</dbReference>
<dbReference type="InterPro" id="IPR019734">
    <property type="entry name" value="TPR_rpt"/>
</dbReference>
<accession>A0A7I4AWX0</accession>
<reference evidence="3 4" key="1">
    <citation type="journal article" date="2008" name="Science">
        <title>The Physcomitrella genome reveals evolutionary insights into the conquest of land by plants.</title>
        <authorList>
            <person name="Rensing S."/>
            <person name="Lang D."/>
            <person name="Zimmer A."/>
            <person name="Terry A."/>
            <person name="Salamov A."/>
            <person name="Shapiro H."/>
            <person name="Nishiyama T."/>
            <person name="Perroud P.-F."/>
            <person name="Lindquist E."/>
            <person name="Kamisugi Y."/>
            <person name="Tanahashi T."/>
            <person name="Sakakibara K."/>
            <person name="Fujita T."/>
            <person name="Oishi K."/>
            <person name="Shin-I T."/>
            <person name="Kuroki Y."/>
            <person name="Toyoda A."/>
            <person name="Suzuki Y."/>
            <person name="Hashimoto A."/>
            <person name="Yamaguchi K."/>
            <person name="Sugano A."/>
            <person name="Kohara Y."/>
            <person name="Fujiyama A."/>
            <person name="Anterola A."/>
            <person name="Aoki S."/>
            <person name="Ashton N."/>
            <person name="Barbazuk W.B."/>
            <person name="Barker E."/>
            <person name="Bennetzen J."/>
            <person name="Bezanilla M."/>
            <person name="Blankenship R."/>
            <person name="Cho S.H."/>
            <person name="Dutcher S."/>
            <person name="Estelle M."/>
            <person name="Fawcett J.A."/>
            <person name="Gundlach H."/>
            <person name="Hanada K."/>
            <person name="Heyl A."/>
            <person name="Hicks K.A."/>
            <person name="Hugh J."/>
            <person name="Lohr M."/>
            <person name="Mayer K."/>
            <person name="Melkozernov A."/>
            <person name="Murata T."/>
            <person name="Nelson D."/>
            <person name="Pils B."/>
            <person name="Prigge M."/>
            <person name="Reiss B."/>
            <person name="Renner T."/>
            <person name="Rombauts S."/>
            <person name="Rushton P."/>
            <person name="Sanderfoot A."/>
            <person name="Schween G."/>
            <person name="Shiu S.-H."/>
            <person name="Stueber K."/>
            <person name="Theodoulou F.L."/>
            <person name="Tu H."/>
            <person name="Van de Peer Y."/>
            <person name="Verrier P.J."/>
            <person name="Waters E."/>
            <person name="Wood A."/>
            <person name="Yang L."/>
            <person name="Cove D."/>
            <person name="Cuming A."/>
            <person name="Hasebe M."/>
            <person name="Lucas S."/>
            <person name="Mishler D.B."/>
            <person name="Reski R."/>
            <person name="Grigoriev I."/>
            <person name="Quatrano R.S."/>
            <person name="Boore J.L."/>
        </authorList>
    </citation>
    <scope>NUCLEOTIDE SEQUENCE [LARGE SCALE GENOMIC DNA]</scope>
    <source>
        <strain evidence="3 4">cv. Gransden 2004</strain>
    </source>
</reference>
<sequence length="577" mass="64044">MSDEEFEPIIESGIEYTGVSLFRTALQSASSARTPTTRFTPASPRFSQTKLPSTPEKLEPKSYSASVSRDVPENERKPTPRVPILHSKSLTYPGNINFPLDSAPTPRPLRSERWSGGGSSPGAPRKEVLSAGRTSNVHTLGYTSTPSPWRGVRSGEVGNSRAPVKQPVSAQYRLSNDYIHGDGSSPASKSAPVRHLSFSRCSFKRMSADIRKLRELARQGCWKRVIERVKGAQKRGLLSTLDQEIAYGTYHLLALMKLQDYRAAAHEIAAFGDLDSPQYRFENHPELYPNKSGSMVPWSLRCMHAELPHREGKTGETLHRLYELLNHCDAQIDVLQAEYSLNMASTTCSEPLKSTLTSNDDEQTEESAAASDIQVLEGLLSTWRKRREIVSFSIVSHHLYEQQFLVALQWLDKLMAKSPADPYLQTKAILIQLQLGDVVGAQKTFSAVEALVSSTPESSKLQDLLGRTRGVLYMAQGEFSKAIEEFDAVLARNSDDIVCANNKALCLLYNRQLTDAVDTLENAIFKGPKRLTSEAVVANVCSMYEVVSFSSAAAKRSLRTWIKDHGPDDFEPSSFRL</sequence>
<dbReference type="KEGG" id="ppp:112291241"/>
<evidence type="ECO:0000313" key="4">
    <source>
        <dbReference type="Proteomes" id="UP000006727"/>
    </source>
</evidence>
<dbReference type="Gramene" id="Pp3c14_5890V3.2">
    <property type="protein sequence ID" value="Pp3c14_5890V3.2"/>
    <property type="gene ID" value="Pp3c14_5890"/>
</dbReference>
<feature type="compositionally biased region" description="Polar residues" evidence="2">
    <location>
        <begin position="137"/>
        <end position="147"/>
    </location>
</feature>
<dbReference type="RefSeq" id="XP_024394154.1">
    <property type="nucleotide sequence ID" value="XM_024538386.2"/>
</dbReference>
<keyword evidence="4" id="KW-1185">Reference proteome</keyword>
<proteinExistence type="predicted"/>
<dbReference type="PROSITE" id="PS50005">
    <property type="entry name" value="TPR"/>
    <property type="match status" value="1"/>
</dbReference>
<dbReference type="FunCoup" id="A0A7I4AWX0">
    <property type="interactions" value="2474"/>
</dbReference>
<dbReference type="PANTHER" id="PTHR21581:SF6">
    <property type="entry name" value="TRAFFICKING PROTEIN PARTICLE COMPLEX SUBUNIT 12"/>
    <property type="match status" value="1"/>
</dbReference>
<dbReference type="RefSeq" id="XP_024394157.1">
    <property type="nucleotide sequence ID" value="XM_024538389.2"/>
</dbReference>